<reference evidence="1 2" key="1">
    <citation type="submission" date="2018-11" db="EMBL/GenBank/DDBJ databases">
        <authorList>
            <person name="Mardanov A.V."/>
            <person name="Ravin N.V."/>
            <person name="Dedysh S.N."/>
        </authorList>
    </citation>
    <scope>NUCLEOTIDE SEQUENCE [LARGE SCALE GENOMIC DNA]</scope>
    <source>
        <strain evidence="1 2">AF10</strain>
    </source>
</reference>
<name>A0A4Q0T287_9BACT</name>
<gene>
    <name evidence="1" type="ORF">GRAN_2886</name>
</gene>
<dbReference type="EMBL" id="RDSM01000002">
    <property type="protein sequence ID" value="RXH56029.1"/>
    <property type="molecule type" value="Genomic_DNA"/>
</dbReference>
<comment type="caution">
    <text evidence="1">The sequence shown here is derived from an EMBL/GenBank/DDBJ whole genome shotgun (WGS) entry which is preliminary data.</text>
</comment>
<evidence type="ECO:0000313" key="1">
    <source>
        <dbReference type="EMBL" id="RXH56029.1"/>
    </source>
</evidence>
<sequence length="58" mass="6574">MNIPIIVFALDPHRHRILVRTSWSACHNFLSSFSSAKTHVKPLNAVTPTFKKEKSLSI</sequence>
<dbReference type="Proteomes" id="UP000289437">
    <property type="component" value="Unassembled WGS sequence"/>
</dbReference>
<dbReference type="AlphaFoldDB" id="A0A4Q0T287"/>
<protein>
    <submittedName>
        <fullName evidence="1">Uncharacterized protein</fullName>
    </submittedName>
</protein>
<evidence type="ECO:0000313" key="2">
    <source>
        <dbReference type="Proteomes" id="UP000289437"/>
    </source>
</evidence>
<organism evidence="1 2">
    <name type="scientific">Granulicella sibirica</name>
    <dbReference type="NCBI Taxonomy" id="2479048"/>
    <lineage>
        <taxon>Bacteria</taxon>
        <taxon>Pseudomonadati</taxon>
        <taxon>Acidobacteriota</taxon>
        <taxon>Terriglobia</taxon>
        <taxon>Terriglobales</taxon>
        <taxon>Acidobacteriaceae</taxon>
        <taxon>Granulicella</taxon>
    </lineage>
</organism>
<proteinExistence type="predicted"/>
<reference evidence="2" key="2">
    <citation type="submission" date="2019-02" db="EMBL/GenBank/DDBJ databases">
        <title>Granulicella sibirica sp. nov., a psychrotolerant acidobacterium isolated from an organic soil layer in forested tundra, West Siberia.</title>
        <authorList>
            <person name="Oshkin I.Y."/>
            <person name="Kulichevskaya I.S."/>
            <person name="Rijpstra W.I.C."/>
            <person name="Sinninghe Damste J.S."/>
            <person name="Rakitin A.L."/>
            <person name="Ravin N.V."/>
            <person name="Dedysh S.N."/>
        </authorList>
    </citation>
    <scope>NUCLEOTIDE SEQUENCE [LARGE SCALE GENOMIC DNA]</scope>
    <source>
        <strain evidence="2">AF10</strain>
    </source>
</reference>
<accession>A0A4Q0T287</accession>
<keyword evidence="2" id="KW-1185">Reference proteome</keyword>